<dbReference type="InterPro" id="IPR050309">
    <property type="entry name" value="Type-B_Carboxylest/Lipase"/>
</dbReference>
<dbReference type="InterPro" id="IPR019826">
    <property type="entry name" value="Carboxylesterase_B_AS"/>
</dbReference>
<evidence type="ECO:0000256" key="3">
    <source>
        <dbReference type="RuleBase" id="RU361235"/>
    </source>
</evidence>
<feature type="domain" description="Carboxylesterase type B" evidence="4">
    <location>
        <begin position="56"/>
        <end position="336"/>
    </location>
</feature>
<dbReference type="PROSITE" id="PS00122">
    <property type="entry name" value="CARBOXYLESTERASE_B_1"/>
    <property type="match status" value="1"/>
</dbReference>
<dbReference type="EC" id="3.1.1.-" evidence="3"/>
<evidence type="ECO:0000259" key="4">
    <source>
        <dbReference type="Pfam" id="PF00135"/>
    </source>
</evidence>
<dbReference type="PANTHER" id="PTHR11559">
    <property type="entry name" value="CARBOXYLESTERASE"/>
    <property type="match status" value="1"/>
</dbReference>
<protein>
    <recommendedName>
        <fullName evidence="3">Carboxylic ester hydrolase</fullName>
        <ecNumber evidence="3">3.1.1.-</ecNumber>
    </recommendedName>
</protein>
<dbReference type="InterPro" id="IPR002018">
    <property type="entry name" value="CarbesteraseB"/>
</dbReference>
<dbReference type="EMBL" id="JBAPLU010000009">
    <property type="protein sequence ID" value="MEI4272225.1"/>
    <property type="molecule type" value="Genomic_DNA"/>
</dbReference>
<gene>
    <name evidence="5" type="ORF">TEK04_10870</name>
</gene>
<reference evidence="5 6" key="1">
    <citation type="submission" date="2024-03" db="EMBL/GenBank/DDBJ databases">
        <title>Draft genome sequence of Klenkia sp. LSe6-5.</title>
        <authorList>
            <person name="Duangmal K."/>
            <person name="Chantavorakit T."/>
        </authorList>
    </citation>
    <scope>NUCLEOTIDE SEQUENCE [LARGE SCALE GENOMIC DNA]</scope>
    <source>
        <strain evidence="5 6">LSe6-5</strain>
    </source>
</reference>
<evidence type="ECO:0000313" key="5">
    <source>
        <dbReference type="EMBL" id="MEI4272225.1"/>
    </source>
</evidence>
<accession>A0ABU8DTP9</accession>
<dbReference type="InterPro" id="IPR029058">
    <property type="entry name" value="AB_hydrolase_fold"/>
</dbReference>
<evidence type="ECO:0000313" key="6">
    <source>
        <dbReference type="Proteomes" id="UP001361570"/>
    </source>
</evidence>
<comment type="similarity">
    <text evidence="1 3">Belongs to the type-B carboxylesterase/lipase family.</text>
</comment>
<dbReference type="Proteomes" id="UP001361570">
    <property type="component" value="Unassembled WGS sequence"/>
</dbReference>
<dbReference type="SUPFAM" id="SSF53474">
    <property type="entry name" value="alpha/beta-Hydrolases"/>
    <property type="match status" value="1"/>
</dbReference>
<dbReference type="Pfam" id="PF00135">
    <property type="entry name" value="COesterase"/>
    <property type="match status" value="1"/>
</dbReference>
<evidence type="ECO:0000256" key="2">
    <source>
        <dbReference type="ARBA" id="ARBA00022801"/>
    </source>
</evidence>
<dbReference type="Gene3D" id="3.40.50.1820">
    <property type="entry name" value="alpha/beta hydrolase"/>
    <property type="match status" value="1"/>
</dbReference>
<evidence type="ECO:0000256" key="1">
    <source>
        <dbReference type="ARBA" id="ARBA00005964"/>
    </source>
</evidence>
<organism evidence="5 6">
    <name type="scientific">Klenkia sesuvii</name>
    <dbReference type="NCBI Taxonomy" id="3103137"/>
    <lineage>
        <taxon>Bacteria</taxon>
        <taxon>Bacillati</taxon>
        <taxon>Actinomycetota</taxon>
        <taxon>Actinomycetes</taxon>
        <taxon>Geodermatophilales</taxon>
        <taxon>Geodermatophilaceae</taxon>
        <taxon>Klenkia</taxon>
    </lineage>
</organism>
<keyword evidence="6" id="KW-1185">Reference proteome</keyword>
<keyword evidence="2 3" id="KW-0378">Hydrolase</keyword>
<name>A0ABU8DTP9_9ACTN</name>
<sequence length="468" mass="49135">MVAARVLSGVRSSHASIGQVRRLRSVPGVGGELVDVETPAGVFTARREGGLVRATGIRYARAERFRAPVPEPVHEQPVDTTHLSPACPQNPTPLLDELLVDATAGLTVDEDCLRLSVTAPADAVAAPVMVFLHGGSYRAGAGDAPVFDPRALVREQGVVVVAVTYRLGLLGYLGDGGARAANLGLLDQIEALRWVQRAISGFGGDPGNVTLFGHSAGGDAVAHLMVADGARGLFRRAIVQSAPLGISRGRARMSAAMDAAAGDLDAETPLDDVLATEARVEAAATPFGLLGAMPFGVRYGHAPLPAEQDLDAAWAAVAPHVDLLIGSTAREVALFVPGLTGLPARLLSAPLLGRVLTRAAVAVLSWRVYGEAARSTARRHAAAGGRASTYRLEWGPPGPYRGAHCVDLPLLFTDAAAWRDAPLIAGADWADVEARGRQLRRVWSEFARTGLVPQVDEPGFLGTRRVRR</sequence>
<comment type="caution">
    <text evidence="5">The sequence shown here is derived from an EMBL/GenBank/DDBJ whole genome shotgun (WGS) entry which is preliminary data.</text>
</comment>
<proteinExistence type="inferred from homology"/>
<dbReference type="RefSeq" id="WP_336404361.1">
    <property type="nucleotide sequence ID" value="NZ_JBAPLU010000009.1"/>
</dbReference>